<name>A0A3P5XNA2_9RHOB</name>
<proteinExistence type="predicted"/>
<dbReference type="EMBL" id="UXAW01000071">
    <property type="protein sequence ID" value="VDC29279.1"/>
    <property type="molecule type" value="Genomic_DNA"/>
</dbReference>
<evidence type="ECO:0000313" key="1">
    <source>
        <dbReference type="EMBL" id="VDC29279.1"/>
    </source>
</evidence>
<dbReference type="OrthoDB" id="8223189at2"/>
<gene>
    <name evidence="1" type="ORF">XINFAN_02281</name>
</gene>
<evidence type="ECO:0000313" key="2">
    <source>
        <dbReference type="Proteomes" id="UP000277498"/>
    </source>
</evidence>
<organism evidence="1 2">
    <name type="scientific">Pseudogemmobacter humi</name>
    <dbReference type="NCBI Taxonomy" id="2483812"/>
    <lineage>
        <taxon>Bacteria</taxon>
        <taxon>Pseudomonadati</taxon>
        <taxon>Pseudomonadota</taxon>
        <taxon>Alphaproteobacteria</taxon>
        <taxon>Rhodobacterales</taxon>
        <taxon>Paracoccaceae</taxon>
        <taxon>Pseudogemmobacter</taxon>
    </lineage>
</organism>
<accession>A0A3P5XNA2</accession>
<keyword evidence="2" id="KW-1185">Reference proteome</keyword>
<dbReference type="RefSeq" id="WP_124087029.1">
    <property type="nucleotide sequence ID" value="NZ_UXAW01000071.1"/>
</dbReference>
<protein>
    <recommendedName>
        <fullName evidence="3">DUF1444 family protein</fullName>
    </recommendedName>
</protein>
<dbReference type="AlphaFoldDB" id="A0A3P5XNA2"/>
<evidence type="ECO:0008006" key="3">
    <source>
        <dbReference type="Google" id="ProtNLM"/>
    </source>
</evidence>
<reference evidence="1 2" key="1">
    <citation type="submission" date="2018-11" db="EMBL/GenBank/DDBJ databases">
        <authorList>
            <person name="Criscuolo A."/>
        </authorList>
    </citation>
    <scope>NUCLEOTIDE SEQUENCE [LARGE SCALE GENOMIC DNA]</scope>
    <source>
        <strain evidence="1">ACIP111625</strain>
    </source>
</reference>
<dbReference type="Proteomes" id="UP000277498">
    <property type="component" value="Unassembled WGS sequence"/>
</dbReference>
<sequence length="300" mass="32428">MSFPSLRRGPGIAPGLLSAILLCLALLFPGHARAEVPQPADRHETLGLMQQALRESVPELPVTRNDQDVSLTLTLPDGAIINIYPDNLDLALRAAPDATRRQEILDSHIGSVLVSVRSAIASPEGEAAPDPGALLPVIRSADLLEAAGSEMLPHDAFPGGLITYWVADGPQITASLTRTQMEEMGLEKAAVARIALENLEKRLPEVQEMQEGAVRVLWLNGYYESSLMLLTGFWQQKAAGTDTLIAAVPSRNMLLWLADPDPGETARFRSIVELLFASEPYPVSAGLFRWTGTGWEVLAP</sequence>